<accession>A0A1F7YG11</accession>
<feature type="domain" description="Transposase IS200-like" evidence="1">
    <location>
        <begin position="11"/>
        <end position="153"/>
    </location>
</feature>
<dbReference type="GO" id="GO:0006313">
    <property type="term" value="P:DNA transposition"/>
    <property type="evidence" value="ECO:0007669"/>
    <property type="project" value="InterPro"/>
</dbReference>
<organism evidence="2 3">
    <name type="scientific">Candidatus Woesebacteria bacterium RIFCSPHIGHO2_01_FULL_40_22</name>
    <dbReference type="NCBI Taxonomy" id="1802499"/>
    <lineage>
        <taxon>Bacteria</taxon>
        <taxon>Candidatus Woeseibacteriota</taxon>
    </lineage>
</organism>
<dbReference type="Gene3D" id="3.30.70.1290">
    <property type="entry name" value="Transposase IS200-like"/>
    <property type="match status" value="1"/>
</dbReference>
<dbReference type="Pfam" id="PF01797">
    <property type="entry name" value="Y1_Tnp"/>
    <property type="match status" value="1"/>
</dbReference>
<evidence type="ECO:0000313" key="2">
    <source>
        <dbReference type="EMBL" id="OGM26271.1"/>
    </source>
</evidence>
<evidence type="ECO:0000313" key="3">
    <source>
        <dbReference type="Proteomes" id="UP000179221"/>
    </source>
</evidence>
<dbReference type="InterPro" id="IPR036515">
    <property type="entry name" value="Transposase_17_sf"/>
</dbReference>
<dbReference type="PANTHER" id="PTHR34322:SF2">
    <property type="entry name" value="TRANSPOSASE IS200-LIKE DOMAIN-CONTAINING PROTEIN"/>
    <property type="match status" value="1"/>
</dbReference>
<dbReference type="SMART" id="SM01321">
    <property type="entry name" value="Y1_Tnp"/>
    <property type="match status" value="1"/>
</dbReference>
<dbReference type="EMBL" id="MGGL01000014">
    <property type="protein sequence ID" value="OGM26271.1"/>
    <property type="molecule type" value="Genomic_DNA"/>
</dbReference>
<proteinExistence type="predicted"/>
<comment type="caution">
    <text evidence="2">The sequence shown here is derived from an EMBL/GenBank/DDBJ whole genome shotgun (WGS) entry which is preliminary data.</text>
</comment>
<gene>
    <name evidence="2" type="ORF">A2628_03645</name>
</gene>
<dbReference type="Proteomes" id="UP000179221">
    <property type="component" value="Unassembled WGS sequence"/>
</dbReference>
<dbReference type="SUPFAM" id="SSF143422">
    <property type="entry name" value="Transposase IS200-like"/>
    <property type="match status" value="1"/>
</dbReference>
<dbReference type="PANTHER" id="PTHR34322">
    <property type="entry name" value="TRANSPOSASE, Y1_TNP DOMAIN-CONTAINING"/>
    <property type="match status" value="1"/>
</dbReference>
<protein>
    <recommendedName>
        <fullName evidence="1">Transposase IS200-like domain-containing protein</fullName>
    </recommendedName>
</protein>
<sequence length="229" mass="27137">MTQRYRVKTYVEDAYYHVFNRGVEKRTIFEDDNDYSLYLHLLKYYLSPENQGLFHPSENYATYNIIRPRPLTNLSNEIDLLAYCLMPNHFHLLIKQKTKNGMTKLLRSISTTYAMYFNKKYDRVGPLFQGRYKAALVDNDNYLIHISRYIHLNPLDLALTGTDPVNYPYSSFAYYVGKKQADWLKPNKVLELFKKDGLFPSMFKYRSYDNFFVKDITDSKEKIGTLSID</sequence>
<reference evidence="2 3" key="1">
    <citation type="journal article" date="2016" name="Nat. Commun.">
        <title>Thousands of microbial genomes shed light on interconnected biogeochemical processes in an aquifer system.</title>
        <authorList>
            <person name="Anantharaman K."/>
            <person name="Brown C.T."/>
            <person name="Hug L.A."/>
            <person name="Sharon I."/>
            <person name="Castelle C.J."/>
            <person name="Probst A.J."/>
            <person name="Thomas B.C."/>
            <person name="Singh A."/>
            <person name="Wilkins M.J."/>
            <person name="Karaoz U."/>
            <person name="Brodie E.L."/>
            <person name="Williams K.H."/>
            <person name="Hubbard S.S."/>
            <person name="Banfield J.F."/>
        </authorList>
    </citation>
    <scope>NUCLEOTIDE SEQUENCE [LARGE SCALE GENOMIC DNA]</scope>
</reference>
<dbReference type="AlphaFoldDB" id="A0A1F7YG11"/>
<evidence type="ECO:0000259" key="1">
    <source>
        <dbReference type="SMART" id="SM01321"/>
    </source>
</evidence>
<dbReference type="GO" id="GO:0004803">
    <property type="term" value="F:transposase activity"/>
    <property type="evidence" value="ECO:0007669"/>
    <property type="project" value="InterPro"/>
</dbReference>
<dbReference type="GO" id="GO:0003677">
    <property type="term" value="F:DNA binding"/>
    <property type="evidence" value="ECO:0007669"/>
    <property type="project" value="InterPro"/>
</dbReference>
<dbReference type="InterPro" id="IPR002686">
    <property type="entry name" value="Transposase_17"/>
</dbReference>
<name>A0A1F7YG11_9BACT</name>